<accession>A0A1I1XYS5</accession>
<dbReference type="Gene3D" id="3.30.540.10">
    <property type="entry name" value="Fructose-1,6-Bisphosphatase, subunit A, domain 1"/>
    <property type="match status" value="1"/>
</dbReference>
<dbReference type="SUPFAM" id="SSF56655">
    <property type="entry name" value="Carbohydrate phosphatase"/>
    <property type="match status" value="1"/>
</dbReference>
<name>A0A1I1XYS5_9RHOB</name>
<reference evidence="1 2" key="1">
    <citation type="submission" date="2016-10" db="EMBL/GenBank/DDBJ databases">
        <authorList>
            <person name="Varghese N."/>
            <person name="Submissions S."/>
        </authorList>
    </citation>
    <scope>NUCLEOTIDE SEQUENCE [LARGE SCALE GENOMIC DNA]</scope>
    <source>
        <strain evidence="2">YIM D21,KCTC 23444,ACCC 10710</strain>
    </source>
</reference>
<dbReference type="Proteomes" id="UP000325289">
    <property type="component" value="Unassembled WGS sequence"/>
</dbReference>
<dbReference type="EMBL" id="FOMS01000006">
    <property type="protein sequence ID" value="SFE12322.1"/>
    <property type="molecule type" value="Genomic_DNA"/>
</dbReference>
<sequence length="174" mass="18354">MNASTLDAFLASYEHAGDSPRAAVAETVCMLAAAALRIRNEVGFGTTSSAFATTGFGKNADGGVQRSLDIYADETFLDAARCAPVALYASEELAAPVRLDAGAPLALAIDPLDGSRREVSGFDDRCQRPQLLQRDRLVVKPGSSFVSCCKGIFKVPFSSRQSTVCGSWLLGARS</sequence>
<organism evidence="1 2">
    <name type="scientific">Roseivivax sediminis</name>
    <dbReference type="NCBI Taxonomy" id="936889"/>
    <lineage>
        <taxon>Bacteria</taxon>
        <taxon>Pseudomonadati</taxon>
        <taxon>Pseudomonadota</taxon>
        <taxon>Alphaproteobacteria</taxon>
        <taxon>Rhodobacterales</taxon>
        <taxon>Roseobacteraceae</taxon>
        <taxon>Roseivivax</taxon>
    </lineage>
</organism>
<keyword evidence="2" id="KW-1185">Reference proteome</keyword>
<evidence type="ECO:0000313" key="1">
    <source>
        <dbReference type="EMBL" id="SFE12322.1"/>
    </source>
</evidence>
<dbReference type="AlphaFoldDB" id="A0A1I1XYS5"/>
<evidence type="ECO:0000313" key="2">
    <source>
        <dbReference type="Proteomes" id="UP000325289"/>
    </source>
</evidence>
<proteinExistence type="predicted"/>
<dbReference type="RefSeq" id="WP_149756030.1">
    <property type="nucleotide sequence ID" value="NZ_FOMS01000006.1"/>
</dbReference>
<protein>
    <submittedName>
        <fullName evidence="1">Fructose-1-6-bisphosphatase</fullName>
    </submittedName>
</protein>
<gene>
    <name evidence="1" type="ORF">SAMN04515678_106205</name>
</gene>